<dbReference type="PANTHER" id="PTHR14136">
    <property type="entry name" value="BTB_POZ DOMAIN-CONTAINING PROTEIN KCTD9"/>
    <property type="match status" value="1"/>
</dbReference>
<sequence length="340" mass="36836">MIKPVRRRWLIPLVAAIACVGWAATNASIPVWGRWVLTGIFLAGTTGLGIGVLVGPAARRLAGESRPPTEDELRQMTVSERVEAVNAARHTLIQAATGLVVIGGVVFTGLSLWFTAQSLDASLQAQRTAEQSQITDRYTKAVEQLGSAKLDVRLGGLYALERLAQDSTRDHQTVYDVLAAFVHEHDPSVKVRDDDLPLRPATDVQAALTILGRRDTRQDKQGQGHYLKGIRAQGADLRRANLSKADLTEANLNGADLAEARLTNARLVDVRLSPAFLNGADLSGADMRSANLTGADLRTANLRGADLRRADMRGADLRGLPADVVKQIRAQARFDKDTRF</sequence>
<dbReference type="RefSeq" id="WP_312896193.1">
    <property type="nucleotide sequence ID" value="NZ_JACHIN010000001.1"/>
</dbReference>
<keyword evidence="1" id="KW-1133">Transmembrane helix</keyword>
<keyword evidence="1" id="KW-0812">Transmembrane</keyword>
<evidence type="ECO:0000256" key="1">
    <source>
        <dbReference type="SAM" id="Phobius"/>
    </source>
</evidence>
<dbReference type="InterPro" id="IPR051082">
    <property type="entry name" value="Pentapeptide-BTB/POZ_domain"/>
</dbReference>
<dbReference type="Proteomes" id="UP000568380">
    <property type="component" value="Unassembled WGS sequence"/>
</dbReference>
<reference evidence="2 3" key="1">
    <citation type="submission" date="2020-08" db="EMBL/GenBank/DDBJ databases">
        <title>Genomic Encyclopedia of Type Strains, Phase IV (KMG-IV): sequencing the most valuable type-strain genomes for metagenomic binning, comparative biology and taxonomic classification.</title>
        <authorList>
            <person name="Goeker M."/>
        </authorList>
    </citation>
    <scope>NUCLEOTIDE SEQUENCE [LARGE SCALE GENOMIC DNA]</scope>
    <source>
        <strain evidence="2 3">DSM 45385</strain>
    </source>
</reference>
<organism evidence="2 3">
    <name type="scientific">Nonomuraea endophytica</name>
    <dbReference type="NCBI Taxonomy" id="714136"/>
    <lineage>
        <taxon>Bacteria</taxon>
        <taxon>Bacillati</taxon>
        <taxon>Actinomycetota</taxon>
        <taxon>Actinomycetes</taxon>
        <taxon>Streptosporangiales</taxon>
        <taxon>Streptosporangiaceae</taxon>
        <taxon>Nonomuraea</taxon>
    </lineage>
</organism>
<dbReference type="InterPro" id="IPR001646">
    <property type="entry name" value="5peptide_repeat"/>
</dbReference>
<feature type="transmembrane region" description="Helical" evidence="1">
    <location>
        <begin position="37"/>
        <end position="58"/>
    </location>
</feature>
<comment type="caution">
    <text evidence="2">The sequence shown here is derived from an EMBL/GenBank/DDBJ whole genome shotgun (WGS) entry which is preliminary data.</text>
</comment>
<name>A0A7W7ZXK9_9ACTN</name>
<gene>
    <name evidence="2" type="ORF">HNR40_001090</name>
</gene>
<dbReference type="Gene3D" id="2.160.20.80">
    <property type="entry name" value="E3 ubiquitin-protein ligase SopA"/>
    <property type="match status" value="1"/>
</dbReference>
<evidence type="ECO:0008006" key="4">
    <source>
        <dbReference type="Google" id="ProtNLM"/>
    </source>
</evidence>
<keyword evidence="3" id="KW-1185">Reference proteome</keyword>
<feature type="transmembrane region" description="Helical" evidence="1">
    <location>
        <begin position="91"/>
        <end position="114"/>
    </location>
</feature>
<evidence type="ECO:0000313" key="2">
    <source>
        <dbReference type="EMBL" id="MBB5075644.1"/>
    </source>
</evidence>
<dbReference type="Pfam" id="PF00805">
    <property type="entry name" value="Pentapeptide"/>
    <property type="match status" value="2"/>
</dbReference>
<dbReference type="SUPFAM" id="SSF141571">
    <property type="entry name" value="Pentapeptide repeat-like"/>
    <property type="match status" value="1"/>
</dbReference>
<accession>A0A7W7ZXK9</accession>
<proteinExistence type="predicted"/>
<keyword evidence="1" id="KW-0472">Membrane</keyword>
<dbReference type="EMBL" id="JACHIN010000001">
    <property type="protein sequence ID" value="MBB5075644.1"/>
    <property type="molecule type" value="Genomic_DNA"/>
</dbReference>
<dbReference type="PROSITE" id="PS51257">
    <property type="entry name" value="PROKAR_LIPOPROTEIN"/>
    <property type="match status" value="1"/>
</dbReference>
<dbReference type="AlphaFoldDB" id="A0A7W7ZXK9"/>
<evidence type="ECO:0000313" key="3">
    <source>
        <dbReference type="Proteomes" id="UP000568380"/>
    </source>
</evidence>
<dbReference type="PANTHER" id="PTHR14136:SF17">
    <property type="entry name" value="BTB_POZ DOMAIN-CONTAINING PROTEIN KCTD9"/>
    <property type="match status" value="1"/>
</dbReference>
<protein>
    <recommendedName>
        <fullName evidence="4">Pentapeptide repeat-containing protein</fullName>
    </recommendedName>
</protein>